<dbReference type="Proteomes" id="UP000076871">
    <property type="component" value="Unassembled WGS sequence"/>
</dbReference>
<dbReference type="OrthoDB" id="3267359at2759"/>
<accession>A0A165EAN2</accession>
<reference evidence="1 2" key="1">
    <citation type="journal article" date="2016" name="Mol. Biol. Evol.">
        <title>Comparative Genomics of Early-Diverging Mushroom-Forming Fungi Provides Insights into the Origins of Lignocellulose Decay Capabilities.</title>
        <authorList>
            <person name="Nagy L.G."/>
            <person name="Riley R."/>
            <person name="Tritt A."/>
            <person name="Adam C."/>
            <person name="Daum C."/>
            <person name="Floudas D."/>
            <person name="Sun H."/>
            <person name="Yadav J.S."/>
            <person name="Pangilinan J."/>
            <person name="Larsson K.H."/>
            <person name="Matsuura K."/>
            <person name="Barry K."/>
            <person name="Labutti K."/>
            <person name="Kuo R."/>
            <person name="Ohm R.A."/>
            <person name="Bhattacharya S.S."/>
            <person name="Shirouzu T."/>
            <person name="Yoshinaga Y."/>
            <person name="Martin F.M."/>
            <person name="Grigoriev I.V."/>
            <person name="Hibbett D.S."/>
        </authorList>
    </citation>
    <scope>NUCLEOTIDE SEQUENCE [LARGE SCALE GENOMIC DNA]</scope>
    <source>
        <strain evidence="1 2">93-53</strain>
    </source>
</reference>
<dbReference type="InParanoid" id="A0A165EAN2"/>
<protein>
    <submittedName>
        <fullName evidence="1">Uncharacterized protein</fullName>
    </submittedName>
</protein>
<dbReference type="STRING" id="1314785.A0A165EAN2"/>
<dbReference type="AlphaFoldDB" id="A0A165EAN2"/>
<dbReference type="GeneID" id="63829579"/>
<proteinExistence type="predicted"/>
<gene>
    <name evidence="1" type="ORF">LAESUDRAFT_759117</name>
</gene>
<organism evidence="1 2">
    <name type="scientific">Laetiporus sulphureus 93-53</name>
    <dbReference type="NCBI Taxonomy" id="1314785"/>
    <lineage>
        <taxon>Eukaryota</taxon>
        <taxon>Fungi</taxon>
        <taxon>Dikarya</taxon>
        <taxon>Basidiomycota</taxon>
        <taxon>Agaricomycotina</taxon>
        <taxon>Agaricomycetes</taxon>
        <taxon>Polyporales</taxon>
        <taxon>Laetiporus</taxon>
    </lineage>
</organism>
<dbReference type="RefSeq" id="XP_040764343.1">
    <property type="nucleotide sequence ID" value="XM_040912551.1"/>
</dbReference>
<sequence>MKKECAEAARPYTKELLAEHEIKKFSVHDMEQATFDDARGLLTSIQHELMALSERMGMQMILFTVRSTPESYGSPHIFYTDKHLSDFIEFTTKNSVADFSARMDRYVLSGVDDAVTNYNQEITRMKSRLAALIKQKLKEASLRPVRQLTYVNFKMNIMIPYRMLIKGWPLSKFCCPSDIGTRMEVQLCLTAWEMGTAYWHYMKKDEEYNVWLKEYHEGQLVQRVSSANDDSDGDTHRDIL</sequence>
<dbReference type="EMBL" id="KV427623">
    <property type="protein sequence ID" value="KZT06603.1"/>
    <property type="molecule type" value="Genomic_DNA"/>
</dbReference>
<name>A0A165EAN2_9APHY</name>
<evidence type="ECO:0000313" key="1">
    <source>
        <dbReference type="EMBL" id="KZT06603.1"/>
    </source>
</evidence>
<keyword evidence="2" id="KW-1185">Reference proteome</keyword>
<evidence type="ECO:0000313" key="2">
    <source>
        <dbReference type="Proteomes" id="UP000076871"/>
    </source>
</evidence>